<sequence>MLHRFVKYQFVLILYRLLIKSDYISYDFALNCLSCQSDDLYGACRLGQRKFKPKLEKCQGPTARCFAVATVGDNGKDLYQRGCAETTSFCQDIKSDFCQVCGSQFCNYGAMTIPGVIDEEPEVTTLLSSAKARKTIRRLPAPST</sequence>
<organism evidence="2 3">
    <name type="scientific">Rhynchophorus ferrugineus</name>
    <name type="common">Red palm weevil</name>
    <name type="synonym">Curculio ferrugineus</name>
    <dbReference type="NCBI Taxonomy" id="354439"/>
    <lineage>
        <taxon>Eukaryota</taxon>
        <taxon>Metazoa</taxon>
        <taxon>Ecdysozoa</taxon>
        <taxon>Arthropoda</taxon>
        <taxon>Hexapoda</taxon>
        <taxon>Insecta</taxon>
        <taxon>Pterygota</taxon>
        <taxon>Neoptera</taxon>
        <taxon>Endopterygota</taxon>
        <taxon>Coleoptera</taxon>
        <taxon>Polyphaga</taxon>
        <taxon>Cucujiformia</taxon>
        <taxon>Curculionidae</taxon>
        <taxon>Dryophthorinae</taxon>
        <taxon>Rhynchophorus</taxon>
    </lineage>
</organism>
<dbReference type="Proteomes" id="UP000625711">
    <property type="component" value="Unassembled WGS sequence"/>
</dbReference>
<gene>
    <name evidence="2" type="ORF">GWI33_022585</name>
    <name evidence="1" type="ORF">GWI33_022587</name>
</gene>
<dbReference type="EMBL" id="JAACXV010016235">
    <property type="protein sequence ID" value="KAF7264710.1"/>
    <property type="molecule type" value="Genomic_DNA"/>
</dbReference>
<reference evidence="2" key="1">
    <citation type="submission" date="2020-08" db="EMBL/GenBank/DDBJ databases">
        <title>Genome sequencing and assembly of the red palm weevil Rhynchophorus ferrugineus.</title>
        <authorList>
            <person name="Dias G.B."/>
            <person name="Bergman C.M."/>
            <person name="Manee M."/>
        </authorList>
    </citation>
    <scope>NUCLEOTIDE SEQUENCE</scope>
    <source>
        <strain evidence="2">AA-2017</strain>
        <tissue evidence="2">Whole larva</tissue>
    </source>
</reference>
<evidence type="ECO:0000313" key="1">
    <source>
        <dbReference type="EMBL" id="KAF7264708.1"/>
    </source>
</evidence>
<comment type="caution">
    <text evidence="2">The sequence shown here is derived from an EMBL/GenBank/DDBJ whole genome shotgun (WGS) entry which is preliminary data.</text>
</comment>
<proteinExistence type="predicted"/>
<dbReference type="EMBL" id="JAACXV010016236">
    <property type="protein sequence ID" value="KAF7264708.1"/>
    <property type="molecule type" value="Genomic_DNA"/>
</dbReference>
<name>A0A834HM17_RHYFE</name>
<keyword evidence="3" id="KW-1185">Reference proteome</keyword>
<protein>
    <submittedName>
        <fullName evidence="2">Uncharacterized protein</fullName>
    </submittedName>
</protein>
<evidence type="ECO:0000313" key="2">
    <source>
        <dbReference type="EMBL" id="KAF7264710.1"/>
    </source>
</evidence>
<accession>A0A834HM17</accession>
<dbReference type="OrthoDB" id="6760756at2759"/>
<dbReference type="AlphaFoldDB" id="A0A834HM17"/>
<evidence type="ECO:0000313" key="3">
    <source>
        <dbReference type="Proteomes" id="UP000625711"/>
    </source>
</evidence>